<accession>A0A370L6Y8</accession>
<keyword evidence="2" id="KW-1185">Reference proteome</keyword>
<name>A0A370L6Y8_9HYPH</name>
<proteinExistence type="predicted"/>
<dbReference type="Gene3D" id="3.20.20.370">
    <property type="entry name" value="Glycoside hydrolase/deacetylase"/>
    <property type="match status" value="1"/>
</dbReference>
<dbReference type="AlphaFoldDB" id="A0A370L6Y8"/>
<dbReference type="Proteomes" id="UP000255207">
    <property type="component" value="Unassembled WGS sequence"/>
</dbReference>
<evidence type="ECO:0008006" key="3">
    <source>
        <dbReference type="Google" id="ProtNLM"/>
    </source>
</evidence>
<evidence type="ECO:0000313" key="2">
    <source>
        <dbReference type="Proteomes" id="UP000255207"/>
    </source>
</evidence>
<comment type="caution">
    <text evidence="1">The sequence shown here is derived from an EMBL/GenBank/DDBJ whole genome shotgun (WGS) entry which is preliminary data.</text>
</comment>
<sequence>MPPDVHLVINVDSDPDPVSVYQDDASLLKKYGRMRRILAEHAGGAAAWTVLTGPVCRDRFFEPPFTDFWRELVGEGADLVLHPEEDLYGPPPGKEPGSCTYYDIAHMRPLILGKAEAMRGLGLPFAAYRGGYHGFTPEIGAVVKEAGIGIELSCAPGIAWLDKAAAWEGAPLSAYYMSATIPARPAAPGETGALFEIPWAWDAKAPGTARPRVVGENYIINEFSNLPAMSRVWDAVVARAQATPEPQIVSMVCHTFTMGQPEYEERLTGILDYVAENGGRFVTPSTARHIFDECRAASGKE</sequence>
<dbReference type="InterPro" id="IPR011330">
    <property type="entry name" value="Glyco_hydro/deAcase_b/a-brl"/>
</dbReference>
<dbReference type="RefSeq" id="WP_114829566.1">
    <property type="nucleotide sequence ID" value="NZ_QQTO01000021.1"/>
</dbReference>
<gene>
    <name evidence="1" type="ORF">DWE98_12445</name>
</gene>
<organism evidence="1 2">
    <name type="scientific">Bosea caraganae</name>
    <dbReference type="NCBI Taxonomy" id="2763117"/>
    <lineage>
        <taxon>Bacteria</taxon>
        <taxon>Pseudomonadati</taxon>
        <taxon>Pseudomonadota</taxon>
        <taxon>Alphaproteobacteria</taxon>
        <taxon>Hyphomicrobiales</taxon>
        <taxon>Boseaceae</taxon>
        <taxon>Bosea</taxon>
    </lineage>
</organism>
<dbReference type="SUPFAM" id="SSF88713">
    <property type="entry name" value="Glycoside hydrolase/deacetylase"/>
    <property type="match status" value="1"/>
</dbReference>
<protein>
    <recommendedName>
        <fullName evidence="3">Polysaccharide deacetylase</fullName>
    </recommendedName>
</protein>
<dbReference type="OrthoDB" id="8441990at2"/>
<evidence type="ECO:0000313" key="1">
    <source>
        <dbReference type="EMBL" id="RDJ25520.1"/>
    </source>
</evidence>
<dbReference type="GO" id="GO:0005975">
    <property type="term" value="P:carbohydrate metabolic process"/>
    <property type="evidence" value="ECO:0007669"/>
    <property type="project" value="InterPro"/>
</dbReference>
<dbReference type="EMBL" id="QQTP01000005">
    <property type="protein sequence ID" value="RDJ25520.1"/>
    <property type="molecule type" value="Genomic_DNA"/>
</dbReference>
<reference evidence="2" key="1">
    <citation type="submission" date="2018-07" db="EMBL/GenBank/DDBJ databases">
        <authorList>
            <person name="Safronova V.I."/>
            <person name="Chirak E.R."/>
            <person name="Sazanova A.L."/>
        </authorList>
    </citation>
    <scope>NUCLEOTIDE SEQUENCE [LARGE SCALE GENOMIC DNA]</scope>
    <source>
        <strain evidence="2">RCAM04685</strain>
    </source>
</reference>